<evidence type="ECO:0000313" key="3">
    <source>
        <dbReference type="Proteomes" id="UP000659438"/>
    </source>
</evidence>
<reference evidence="2" key="3">
    <citation type="submission" date="2021-06" db="EMBL/GenBank/DDBJ databases">
        <title>Updating the genus Pseudomonas: Description of 43 new species and partition of the Pseudomonas putida group.</title>
        <authorList>
            <person name="Girard L."/>
            <person name="Lood C."/>
            <person name="Vandamme P."/>
            <person name="Rokni-Zadeh H."/>
            <person name="Van Noort V."/>
            <person name="Hofte M."/>
            <person name="Lavigne R."/>
            <person name="De Mot R."/>
        </authorList>
    </citation>
    <scope>NUCLEOTIDE SEQUENCE</scope>
    <source>
        <strain evidence="2">SWRI102</strain>
    </source>
</reference>
<keyword evidence="3" id="KW-1185">Reference proteome</keyword>
<organism evidence="1">
    <name type="scientific">Pseudomonas marvdashtae</name>
    <dbReference type="NCBI Taxonomy" id="2745500"/>
    <lineage>
        <taxon>Bacteria</taxon>
        <taxon>Pseudomonadati</taxon>
        <taxon>Pseudomonadota</taxon>
        <taxon>Gammaproteobacteria</taxon>
        <taxon>Pseudomonadales</taxon>
        <taxon>Pseudomonadaceae</taxon>
        <taxon>Pseudomonas</taxon>
    </lineage>
</organism>
<proteinExistence type="predicted"/>
<name>A0A923FNE7_9PSED</name>
<evidence type="ECO:0000313" key="1">
    <source>
        <dbReference type="EMBL" id="MBC3395768.1"/>
    </source>
</evidence>
<comment type="caution">
    <text evidence="1">The sequence shown here is derived from an EMBL/GenBank/DDBJ whole genome shotgun (WGS) entry which is preliminary data.</text>
</comment>
<reference evidence="1" key="2">
    <citation type="submission" date="2020-07" db="EMBL/GenBank/DDBJ databases">
        <authorList>
            <person name="Lood C."/>
            <person name="Girard L."/>
        </authorList>
    </citation>
    <scope>NUCLEOTIDE SEQUENCE</scope>
    <source>
        <strain evidence="1">SWRI102</strain>
    </source>
</reference>
<dbReference type="RefSeq" id="WP_186643388.1">
    <property type="nucleotide sequence ID" value="NZ_JABWQX020000001.1"/>
</dbReference>
<evidence type="ECO:0000313" key="2">
    <source>
        <dbReference type="EMBL" id="MBV4549559.1"/>
    </source>
</evidence>
<dbReference type="Proteomes" id="UP000659438">
    <property type="component" value="Unassembled WGS sequence"/>
</dbReference>
<dbReference type="AlphaFoldDB" id="A0A923FNE7"/>
<sequence length="91" mass="9711">MTNEEAIQTIKHLIGTKYVRSVKNYIRELTGFENVSAPDDSRTELMISGAGHIAIQVNSCGLIERFDALGGLGGLGGTEPIASTYTPSPTE</sequence>
<reference evidence="1 3" key="1">
    <citation type="journal article" date="2020" name="Microorganisms">
        <title>Reliable Identification of Environmental Pseudomonas Isolates Using the rpoD Gene.</title>
        <authorList>
            <consortium name="The Broad Institute Genome Sequencing Platform"/>
            <person name="Girard L."/>
            <person name="Lood C."/>
            <person name="Rokni-Zadeh H."/>
            <person name="van Noort V."/>
            <person name="Lavigne R."/>
            <person name="De Mot R."/>
        </authorList>
    </citation>
    <scope>NUCLEOTIDE SEQUENCE</scope>
    <source>
        <strain evidence="1 3">SWRI102</strain>
    </source>
</reference>
<dbReference type="EMBL" id="JABWQX020000001">
    <property type="protein sequence ID" value="MBV4549559.1"/>
    <property type="molecule type" value="Genomic_DNA"/>
</dbReference>
<dbReference type="EMBL" id="JABWQX010000003">
    <property type="protein sequence ID" value="MBC3395768.1"/>
    <property type="molecule type" value="Genomic_DNA"/>
</dbReference>
<accession>A0A923FNE7</accession>
<protein>
    <submittedName>
        <fullName evidence="1">Uncharacterized protein</fullName>
    </submittedName>
</protein>
<gene>
    <name evidence="2" type="ORF">HU742_000150</name>
    <name evidence="1" type="ORF">HU742_11160</name>
</gene>